<accession>A0A327NST1</accession>
<comment type="caution">
    <text evidence="1">The sequence shown here is derived from an EMBL/GenBank/DDBJ whole genome shotgun (WGS) entry which is preliminary data.</text>
</comment>
<organism evidence="1 2">
    <name type="scientific">Spirosoma telluris</name>
    <dbReference type="NCBI Taxonomy" id="2183553"/>
    <lineage>
        <taxon>Bacteria</taxon>
        <taxon>Pseudomonadati</taxon>
        <taxon>Bacteroidota</taxon>
        <taxon>Cytophagia</taxon>
        <taxon>Cytophagales</taxon>
        <taxon>Cytophagaceae</taxon>
        <taxon>Spirosoma</taxon>
    </lineage>
</organism>
<dbReference type="RefSeq" id="WP_111347098.1">
    <property type="nucleotide sequence ID" value="NZ_QLII01000001.1"/>
</dbReference>
<dbReference type="AlphaFoldDB" id="A0A327NST1"/>
<proteinExistence type="predicted"/>
<dbReference type="Proteomes" id="UP000249016">
    <property type="component" value="Unassembled WGS sequence"/>
</dbReference>
<evidence type="ECO:0000313" key="2">
    <source>
        <dbReference type="Proteomes" id="UP000249016"/>
    </source>
</evidence>
<name>A0A327NST1_9BACT</name>
<evidence type="ECO:0000313" key="1">
    <source>
        <dbReference type="EMBL" id="RAI77006.1"/>
    </source>
</evidence>
<gene>
    <name evidence="1" type="ORF">HMF3257_27615</name>
</gene>
<sequence>MTTTTGTYRPIPIGELLEMLRNDGFQITPDSYRRVFAVVNTFFPDGLPVDAADQPIESARQELCQLLGPVLVRNETEQERFAKQFHQLVIERATAPPQPPYHLLLRHPQPGKGALFRSFYCC</sequence>
<protein>
    <submittedName>
        <fullName evidence="1">Uncharacterized protein</fullName>
    </submittedName>
</protein>
<keyword evidence="2" id="KW-1185">Reference proteome</keyword>
<dbReference type="EMBL" id="QLII01000001">
    <property type="protein sequence ID" value="RAI77006.1"/>
    <property type="molecule type" value="Genomic_DNA"/>
</dbReference>
<reference evidence="1 2" key="1">
    <citation type="submission" date="2018-06" db="EMBL/GenBank/DDBJ databases">
        <title>Spirosoma sp. HMF3257 Genome sequencing and assembly.</title>
        <authorList>
            <person name="Kang H."/>
            <person name="Cha I."/>
            <person name="Kim H."/>
            <person name="Kang J."/>
            <person name="Joh K."/>
        </authorList>
    </citation>
    <scope>NUCLEOTIDE SEQUENCE [LARGE SCALE GENOMIC DNA]</scope>
    <source>
        <strain evidence="1 2">HMF3257</strain>
    </source>
</reference>